<reference evidence="3" key="1">
    <citation type="submission" date="2021-01" db="EMBL/GenBank/DDBJ databases">
        <title>Modified the classification status of verrucomicrobia.</title>
        <authorList>
            <person name="Feng X."/>
        </authorList>
    </citation>
    <scope>NUCLEOTIDE SEQUENCE</scope>
    <source>
        <strain evidence="3">KCTC 13126</strain>
    </source>
</reference>
<protein>
    <submittedName>
        <fullName evidence="3">Uncharacterized protein</fullName>
    </submittedName>
</protein>
<comment type="caution">
    <text evidence="3">The sequence shown here is derived from an EMBL/GenBank/DDBJ whole genome shotgun (WGS) entry which is preliminary data.</text>
</comment>
<gene>
    <name evidence="3" type="ORF">JIN87_09120</name>
</gene>
<dbReference type="InterPro" id="IPR015915">
    <property type="entry name" value="Kelch-typ_b-propeller"/>
</dbReference>
<keyword evidence="2" id="KW-0677">Repeat</keyword>
<keyword evidence="4" id="KW-1185">Reference proteome</keyword>
<evidence type="ECO:0000256" key="2">
    <source>
        <dbReference type="ARBA" id="ARBA00022737"/>
    </source>
</evidence>
<dbReference type="EMBL" id="JAENIL010000014">
    <property type="protein sequence ID" value="MBK1877027.1"/>
    <property type="molecule type" value="Genomic_DNA"/>
</dbReference>
<dbReference type="Gene3D" id="2.120.10.80">
    <property type="entry name" value="Kelch-type beta propeller"/>
    <property type="match status" value="1"/>
</dbReference>
<dbReference type="SUPFAM" id="SSF117281">
    <property type="entry name" value="Kelch motif"/>
    <property type="match status" value="1"/>
</dbReference>
<name>A0A934VP87_9BACT</name>
<evidence type="ECO:0000256" key="1">
    <source>
        <dbReference type="ARBA" id="ARBA00022441"/>
    </source>
</evidence>
<proteinExistence type="predicted"/>
<dbReference type="Proteomes" id="UP000617628">
    <property type="component" value="Unassembled WGS sequence"/>
</dbReference>
<dbReference type="PANTHER" id="PTHR46093">
    <property type="entry name" value="ACYL-COA-BINDING DOMAIN-CONTAINING PROTEIN 5"/>
    <property type="match status" value="1"/>
</dbReference>
<organism evidence="3 4">
    <name type="scientific">Pelagicoccus mobilis</name>
    <dbReference type="NCBI Taxonomy" id="415221"/>
    <lineage>
        <taxon>Bacteria</taxon>
        <taxon>Pseudomonadati</taxon>
        <taxon>Verrucomicrobiota</taxon>
        <taxon>Opitutia</taxon>
        <taxon>Puniceicoccales</taxon>
        <taxon>Pelagicoccaceae</taxon>
        <taxon>Pelagicoccus</taxon>
    </lineage>
</organism>
<dbReference type="RefSeq" id="WP_200355244.1">
    <property type="nucleotide sequence ID" value="NZ_JAENIL010000014.1"/>
</dbReference>
<dbReference type="AlphaFoldDB" id="A0A934VP87"/>
<keyword evidence="1" id="KW-0880">Kelch repeat</keyword>
<evidence type="ECO:0000313" key="4">
    <source>
        <dbReference type="Proteomes" id="UP000617628"/>
    </source>
</evidence>
<accession>A0A934VP87</accession>
<evidence type="ECO:0000313" key="3">
    <source>
        <dbReference type="EMBL" id="MBK1877027.1"/>
    </source>
</evidence>
<dbReference type="PANTHER" id="PTHR46093:SF18">
    <property type="entry name" value="FIBRONECTIN TYPE-III DOMAIN-CONTAINING PROTEIN"/>
    <property type="match status" value="1"/>
</dbReference>
<dbReference type="Pfam" id="PF24681">
    <property type="entry name" value="Kelch_KLHDC2_KLHL20_DRC7"/>
    <property type="match status" value="1"/>
</dbReference>
<sequence>MNTNKWHNQQTHRRSINSSNWTKATVGLLTLVFTAFLQGQDLPFDSGSTGADGPLLTPTHPSNRQGHVVGYDETNNQYVLFGGYWSSTYYPETWVSDDPALGWTKVDTDTFVSGRSNSAMAWDYNSNRLIMFGGHRADGTKLNDMWAWDGSDWTEVDDGTPPPARYWHSLATDPVSKKMWVVAGRNASNQVIKDVWEWNGTAWTDLGNTGIDPSFNYSYERAFYDAPSDSIVLYSSWSQKTFRFDEGAWSELATASKPVVGQGFTIAWNSTTNSAILFGGSSDTGQTWEFKGDEWILLATDTSLPDRYNHGSAYSPDDDEVIVVAGVMDNVWNGTSNLPGYDTWSFTNPNWTYESGRFYYFDMTEKADGVWNFTTIDIPSGSEVIFTRNAANTPVVWLATGNVNINGLLRLDGENGKANDGSDNYALGGPGGAAGGLGAIRFDVSGNYAGTPGQGAGGGAPGVTSAQYGSDGNFRSTYGNTLLLPLVGGSGGGGGASSDNSNGGHGAGGGGAILIASDLDITVNGTINADGGDRSWGGASYGGDGSGGSIKLMADRLLGSGNLWARGGRSKTNEAGGRIRLEAFFRPLAAKASPPSSATAPIAAPDFGDLPSLTILSVDGENVAVPSTGNLQTPDVVFTAAGTVTIVVDSENIPEGTPVTLRITTSGEIINLPAAEDPDVTVGVDGTASFEAEVPAGLGTIQAFSEFTP</sequence>